<proteinExistence type="inferred from homology"/>
<dbReference type="eggNOG" id="COG1629">
    <property type="taxonomic scope" value="Bacteria"/>
</dbReference>
<feature type="compositionally biased region" description="Polar residues" evidence="8">
    <location>
        <begin position="568"/>
        <end position="589"/>
    </location>
</feature>
<dbReference type="InterPro" id="IPR036942">
    <property type="entry name" value="Beta-barrel_TonB_sf"/>
</dbReference>
<evidence type="ECO:0000256" key="6">
    <source>
        <dbReference type="ARBA" id="ARBA00023237"/>
    </source>
</evidence>
<dbReference type="Pfam" id="PF07715">
    <property type="entry name" value="Plug"/>
    <property type="match status" value="1"/>
</dbReference>
<comment type="similarity">
    <text evidence="7">Belongs to the TonB-dependent receptor family.</text>
</comment>
<evidence type="ECO:0000313" key="11">
    <source>
        <dbReference type="Proteomes" id="UP000005938"/>
    </source>
</evidence>
<keyword evidence="10" id="KW-0675">Receptor</keyword>
<dbReference type="GO" id="GO:0009279">
    <property type="term" value="C:cell outer membrane"/>
    <property type="evidence" value="ECO:0007669"/>
    <property type="project" value="UniProtKB-SubCell"/>
</dbReference>
<dbReference type="OrthoDB" id="9768177at2"/>
<keyword evidence="2 7" id="KW-0813">Transport</keyword>
<evidence type="ECO:0000256" key="2">
    <source>
        <dbReference type="ARBA" id="ARBA00022448"/>
    </source>
</evidence>
<organism evidence="10 11">
    <name type="scientific">Imtechella halotolerans K1</name>
    <dbReference type="NCBI Taxonomy" id="946077"/>
    <lineage>
        <taxon>Bacteria</taxon>
        <taxon>Pseudomonadati</taxon>
        <taxon>Bacteroidota</taxon>
        <taxon>Flavobacteriia</taxon>
        <taxon>Flavobacteriales</taxon>
        <taxon>Flavobacteriaceae</taxon>
        <taxon>Imtechella</taxon>
    </lineage>
</organism>
<comment type="subcellular location">
    <subcellularLocation>
        <location evidence="1 7">Cell outer membrane</location>
        <topology evidence="1 7">Multi-pass membrane protein</topology>
    </subcellularLocation>
</comment>
<evidence type="ECO:0000256" key="5">
    <source>
        <dbReference type="ARBA" id="ARBA00023136"/>
    </source>
</evidence>
<gene>
    <name evidence="10" type="ORF">W5A_10582</name>
</gene>
<dbReference type="InterPro" id="IPR012910">
    <property type="entry name" value="Plug_dom"/>
</dbReference>
<accession>I0WB13</accession>
<feature type="domain" description="TonB-dependent receptor plug" evidence="9">
    <location>
        <begin position="209"/>
        <end position="318"/>
    </location>
</feature>
<dbReference type="RefSeq" id="WP_008240339.1">
    <property type="nucleotide sequence ID" value="NZ_AJJU01000020.1"/>
</dbReference>
<dbReference type="Gene3D" id="2.40.170.20">
    <property type="entry name" value="TonB-dependent receptor, beta-barrel domain"/>
    <property type="match status" value="1"/>
</dbReference>
<reference evidence="10 11" key="1">
    <citation type="journal article" date="2012" name="J. Bacteriol.">
        <title>Genome Sequence of the Halotolerant Bacterium Imtechella halotolerans K1T.</title>
        <authorList>
            <person name="Kumar S."/>
            <person name="Vikram S."/>
            <person name="Subramanian S."/>
            <person name="Raghava G.P."/>
            <person name="Pinnaka A.K."/>
        </authorList>
    </citation>
    <scope>NUCLEOTIDE SEQUENCE [LARGE SCALE GENOMIC DNA]</scope>
    <source>
        <strain evidence="10 11">K1</strain>
    </source>
</reference>
<dbReference type="InterPro" id="IPR008969">
    <property type="entry name" value="CarboxyPept-like_regulatory"/>
</dbReference>
<dbReference type="FunFam" id="2.170.130.10:FF:000008">
    <property type="entry name" value="SusC/RagA family TonB-linked outer membrane protein"/>
    <property type="match status" value="1"/>
</dbReference>
<evidence type="ECO:0000256" key="8">
    <source>
        <dbReference type="SAM" id="MobiDB-lite"/>
    </source>
</evidence>
<feature type="region of interest" description="Disordered" evidence="8">
    <location>
        <begin position="568"/>
        <end position="591"/>
    </location>
</feature>
<dbReference type="PROSITE" id="PS52016">
    <property type="entry name" value="TONB_DEPENDENT_REC_3"/>
    <property type="match status" value="1"/>
</dbReference>
<evidence type="ECO:0000256" key="4">
    <source>
        <dbReference type="ARBA" id="ARBA00022692"/>
    </source>
</evidence>
<dbReference type="InterPro" id="IPR023996">
    <property type="entry name" value="TonB-dep_OMP_SusC/RagA"/>
</dbReference>
<dbReference type="Gene3D" id="2.60.40.1120">
    <property type="entry name" value="Carboxypeptidase-like, regulatory domain"/>
    <property type="match status" value="1"/>
</dbReference>
<dbReference type="Gene3D" id="2.170.130.10">
    <property type="entry name" value="TonB-dependent receptor, plug domain"/>
    <property type="match status" value="1"/>
</dbReference>
<dbReference type="AlphaFoldDB" id="I0WB13"/>
<keyword evidence="4 7" id="KW-0812">Transmembrane</keyword>
<comment type="caution">
    <text evidence="10">The sequence shown here is derived from an EMBL/GenBank/DDBJ whole genome shotgun (WGS) entry which is preliminary data.</text>
</comment>
<dbReference type="NCBIfam" id="TIGR04057">
    <property type="entry name" value="SusC_RagA_signa"/>
    <property type="match status" value="1"/>
</dbReference>
<dbReference type="InterPro" id="IPR039426">
    <property type="entry name" value="TonB-dep_rcpt-like"/>
</dbReference>
<keyword evidence="11" id="KW-1185">Reference proteome</keyword>
<evidence type="ECO:0000313" key="10">
    <source>
        <dbReference type="EMBL" id="EID73579.1"/>
    </source>
</evidence>
<dbReference type="NCBIfam" id="TIGR04056">
    <property type="entry name" value="OMP_RagA_SusC"/>
    <property type="match status" value="1"/>
</dbReference>
<evidence type="ECO:0000256" key="7">
    <source>
        <dbReference type="PROSITE-ProRule" id="PRU01360"/>
    </source>
</evidence>
<dbReference type="Pfam" id="PF13715">
    <property type="entry name" value="CarbopepD_reg_2"/>
    <property type="match status" value="1"/>
</dbReference>
<name>I0WB13_9FLAO</name>
<dbReference type="InterPro" id="IPR023997">
    <property type="entry name" value="TonB-dep_OMP_SusC/RagA_CS"/>
</dbReference>
<keyword evidence="6 7" id="KW-0998">Cell outer membrane</keyword>
<dbReference type="SUPFAM" id="SSF49464">
    <property type="entry name" value="Carboxypeptidase regulatory domain-like"/>
    <property type="match status" value="1"/>
</dbReference>
<dbReference type="Proteomes" id="UP000005938">
    <property type="component" value="Unassembled WGS sequence"/>
</dbReference>
<keyword evidence="5 7" id="KW-0472">Membrane</keyword>
<dbReference type="STRING" id="946077.W5A_10582"/>
<evidence type="ECO:0000259" key="9">
    <source>
        <dbReference type="Pfam" id="PF07715"/>
    </source>
</evidence>
<evidence type="ECO:0000256" key="3">
    <source>
        <dbReference type="ARBA" id="ARBA00022452"/>
    </source>
</evidence>
<keyword evidence="3 7" id="KW-1134">Transmembrane beta strand</keyword>
<sequence>MNLNQLIIKATSLKVIVERVLIFCLLFQGVSAQGQTKNEKNITIEFTQTQLKHVFSRLEGVSEYNFMYSDEIENHTTKYSFKFTNKTIDYILKQIAKEAQLVYKINGNNISLRMAQKRKLSGKVTDSKTGEVLIGVAVYIKNTTIGVLTDFDGNYSLEVPEEAEISLSYLGYAPKTTKVGSNSFLNISLDSENIELGEVLVVGYGKVSKKDITGSVSSVNMEDIAKAPVVSFDQALAGRLAGVQVSSMEDGQPGSEMNIVIRGAGSLTQSTQPLYVIDGVPMEDPINSALNPDEIESITVLKDASQTAIYGARGANGVIVIETKQGIAGKPSISYKSSVGFDNVYKTIPMMSPYEFVQYEIERDPNLVNNYLSNERDLNYYKNISGINWQENLFNSGTLSNHSLAVRGGTNDTQYSISGSITNNEAIVVNTGFKRYQGRLKLDQQISEKTKVAANINFTNQIAYGQIVGRTASTTNTGINGYLLYSVWGYRPVAGIHDDSYDLEQELVDEEAYEESGIFTINPVVNAKNIFRENNIKVLNTSGILESELFENLQLKITASYNNRMGKNSQFNNSKTLRGTPLRRNNTDGVNGEISHTEVADWTNENTLTWHKYLNGGHYLQAMGGFSVSGRKYSTYGFKATNLPNEELGINGLSEGKLRTSIASSSSSTLASYMARVNYRFKSTYYATLTMRADGSSKFPTENKWGYFPSAAVSWKFGNEKFMKNMDFISNGRLRASYGMTGNNRVSDFAYRSSLSFDDLSAYSFNNEPHLGLDLALGNNKLKWETVKQLDLGLDVDFFNNRVSFVADVYRKLTDDMLLRTSIPGSSGYSSVYTNIGSIENKGLELTLNTVNLKTTNFGWTTSFNISFNKNNIRSLANGEMSRFSYISSFSTRMAEEPMYIAQVGGPAAMFYGLVWDGNYQYEDFDQIGDSYILKNTVASNGDERSKIQPGDIKYKDLNEDGIIDAFDKTIIGNPTPKHTGGLSNVFNYKNLTLNVLFQWSYGADLLNANRIIFEGNPTRVARLNQYATYANRWTPENQTNELYRVNGEGPEVISSRTIEDGSYLRLKTLSLGYNFPEAFTSKLGMQNFNVNLSAQNLITWTKYSGMDPEVSVHNSVLTPGFDFSAYPHARRIVFGVNMEF</sequence>
<dbReference type="InterPro" id="IPR037066">
    <property type="entry name" value="Plug_dom_sf"/>
</dbReference>
<dbReference type="SUPFAM" id="SSF56935">
    <property type="entry name" value="Porins"/>
    <property type="match status" value="1"/>
</dbReference>
<dbReference type="Gene3D" id="3.55.50.30">
    <property type="match status" value="1"/>
</dbReference>
<evidence type="ECO:0000256" key="1">
    <source>
        <dbReference type="ARBA" id="ARBA00004571"/>
    </source>
</evidence>
<dbReference type="PATRIC" id="fig|946077.3.peg.2136"/>
<dbReference type="EMBL" id="AJJU01000020">
    <property type="protein sequence ID" value="EID73579.1"/>
    <property type="molecule type" value="Genomic_DNA"/>
</dbReference>
<protein>
    <submittedName>
        <fullName evidence="10">TonB-dependent receptor plug</fullName>
    </submittedName>
</protein>